<dbReference type="Pfam" id="PF07690">
    <property type="entry name" value="MFS_1"/>
    <property type="match status" value="1"/>
</dbReference>
<keyword evidence="3 6" id="KW-0812">Transmembrane</keyword>
<dbReference type="AlphaFoldDB" id="M5FXS7"/>
<keyword evidence="5 6" id="KW-0472">Membrane</keyword>
<feature type="transmembrane region" description="Helical" evidence="6">
    <location>
        <begin position="12"/>
        <end position="34"/>
    </location>
</feature>
<keyword evidence="2" id="KW-0813">Transport</keyword>
<comment type="subcellular location">
    <subcellularLocation>
        <location evidence="1">Membrane</location>
        <topology evidence="1">Multi-pass membrane protein</topology>
    </subcellularLocation>
</comment>
<dbReference type="Proteomes" id="UP000030653">
    <property type="component" value="Unassembled WGS sequence"/>
</dbReference>
<dbReference type="OrthoDB" id="9971669at2759"/>
<proteinExistence type="predicted"/>
<keyword evidence="9" id="KW-1185">Reference proteome</keyword>
<dbReference type="PROSITE" id="PS50850">
    <property type="entry name" value="MFS"/>
    <property type="match status" value="1"/>
</dbReference>
<evidence type="ECO:0000256" key="6">
    <source>
        <dbReference type="SAM" id="Phobius"/>
    </source>
</evidence>
<feature type="domain" description="Major facilitator superfamily (MFS) profile" evidence="7">
    <location>
        <begin position="1"/>
        <end position="366"/>
    </location>
</feature>
<dbReference type="Gene3D" id="1.20.1250.20">
    <property type="entry name" value="MFS general substrate transporter like domains"/>
    <property type="match status" value="1"/>
</dbReference>
<dbReference type="RefSeq" id="XP_040629735.1">
    <property type="nucleotide sequence ID" value="XM_040768357.1"/>
</dbReference>
<organism evidence="8 9">
    <name type="scientific">Dacryopinax primogenitus (strain DJM 731)</name>
    <name type="common">Brown rot fungus</name>
    <dbReference type="NCBI Taxonomy" id="1858805"/>
    <lineage>
        <taxon>Eukaryota</taxon>
        <taxon>Fungi</taxon>
        <taxon>Dikarya</taxon>
        <taxon>Basidiomycota</taxon>
        <taxon>Agaricomycotina</taxon>
        <taxon>Dacrymycetes</taxon>
        <taxon>Dacrymycetales</taxon>
        <taxon>Dacrymycetaceae</taxon>
        <taxon>Dacryopinax</taxon>
    </lineage>
</organism>
<dbReference type="PANTHER" id="PTHR43791">
    <property type="entry name" value="PERMEASE-RELATED"/>
    <property type="match status" value="1"/>
</dbReference>
<reference evidence="8 9" key="1">
    <citation type="journal article" date="2012" name="Science">
        <title>The Paleozoic origin of enzymatic lignin decomposition reconstructed from 31 fungal genomes.</title>
        <authorList>
            <person name="Floudas D."/>
            <person name="Binder M."/>
            <person name="Riley R."/>
            <person name="Barry K."/>
            <person name="Blanchette R.A."/>
            <person name="Henrissat B."/>
            <person name="Martinez A.T."/>
            <person name="Otillar R."/>
            <person name="Spatafora J.W."/>
            <person name="Yadav J.S."/>
            <person name="Aerts A."/>
            <person name="Benoit I."/>
            <person name="Boyd A."/>
            <person name="Carlson A."/>
            <person name="Copeland A."/>
            <person name="Coutinho P.M."/>
            <person name="de Vries R.P."/>
            <person name="Ferreira P."/>
            <person name="Findley K."/>
            <person name="Foster B."/>
            <person name="Gaskell J."/>
            <person name="Glotzer D."/>
            <person name="Gorecki P."/>
            <person name="Heitman J."/>
            <person name="Hesse C."/>
            <person name="Hori C."/>
            <person name="Igarashi K."/>
            <person name="Jurgens J.A."/>
            <person name="Kallen N."/>
            <person name="Kersten P."/>
            <person name="Kohler A."/>
            <person name="Kuees U."/>
            <person name="Kumar T.K.A."/>
            <person name="Kuo A."/>
            <person name="LaButti K."/>
            <person name="Larrondo L.F."/>
            <person name="Lindquist E."/>
            <person name="Ling A."/>
            <person name="Lombard V."/>
            <person name="Lucas S."/>
            <person name="Lundell T."/>
            <person name="Martin R."/>
            <person name="McLaughlin D.J."/>
            <person name="Morgenstern I."/>
            <person name="Morin E."/>
            <person name="Murat C."/>
            <person name="Nagy L.G."/>
            <person name="Nolan M."/>
            <person name="Ohm R.A."/>
            <person name="Patyshakuliyeva A."/>
            <person name="Rokas A."/>
            <person name="Ruiz-Duenas F.J."/>
            <person name="Sabat G."/>
            <person name="Salamov A."/>
            <person name="Samejima M."/>
            <person name="Schmutz J."/>
            <person name="Slot J.C."/>
            <person name="St John F."/>
            <person name="Stenlid J."/>
            <person name="Sun H."/>
            <person name="Sun S."/>
            <person name="Syed K."/>
            <person name="Tsang A."/>
            <person name="Wiebenga A."/>
            <person name="Young D."/>
            <person name="Pisabarro A."/>
            <person name="Eastwood D.C."/>
            <person name="Martin F."/>
            <person name="Cullen D."/>
            <person name="Grigoriev I.V."/>
            <person name="Hibbett D.S."/>
        </authorList>
    </citation>
    <scope>NUCLEOTIDE SEQUENCE [LARGE SCALE GENOMIC DNA]</scope>
    <source>
        <strain evidence="8 9">DJM-731 SS1</strain>
    </source>
</reference>
<dbReference type="SUPFAM" id="SSF103473">
    <property type="entry name" value="MFS general substrate transporter"/>
    <property type="match status" value="1"/>
</dbReference>
<dbReference type="OMA" id="CCMPLYA"/>
<feature type="transmembrane region" description="Helical" evidence="6">
    <location>
        <begin position="134"/>
        <end position="156"/>
    </location>
</feature>
<protein>
    <submittedName>
        <fullName evidence="8">MFS general substrate transporter</fullName>
    </submittedName>
</protein>
<gene>
    <name evidence="8" type="ORF">DACRYDRAFT_106890</name>
</gene>
<dbReference type="InterPro" id="IPR011701">
    <property type="entry name" value="MFS"/>
</dbReference>
<name>M5FXS7_DACPD</name>
<dbReference type="STRING" id="1858805.M5FXS7"/>
<evidence type="ECO:0000259" key="7">
    <source>
        <dbReference type="PROSITE" id="PS50850"/>
    </source>
</evidence>
<feature type="transmembrane region" description="Helical" evidence="6">
    <location>
        <begin position="294"/>
        <end position="315"/>
    </location>
</feature>
<evidence type="ECO:0000256" key="2">
    <source>
        <dbReference type="ARBA" id="ARBA00022448"/>
    </source>
</evidence>
<dbReference type="GeneID" id="63683419"/>
<feature type="transmembrane region" description="Helical" evidence="6">
    <location>
        <begin position="101"/>
        <end position="122"/>
    </location>
</feature>
<dbReference type="GO" id="GO:0022857">
    <property type="term" value="F:transmembrane transporter activity"/>
    <property type="evidence" value="ECO:0007669"/>
    <property type="project" value="InterPro"/>
</dbReference>
<evidence type="ECO:0000313" key="9">
    <source>
        <dbReference type="Proteomes" id="UP000030653"/>
    </source>
</evidence>
<dbReference type="EMBL" id="JH795861">
    <property type="protein sequence ID" value="EJU02841.1"/>
    <property type="molecule type" value="Genomic_DNA"/>
</dbReference>
<dbReference type="PANTHER" id="PTHR43791:SF19">
    <property type="entry name" value="TRANSPORTER, PUTATIVE (AFU_ORTHOLOGUE AFUA_1G01812)-RELATED"/>
    <property type="match status" value="1"/>
</dbReference>
<dbReference type="GO" id="GO:0016020">
    <property type="term" value="C:membrane"/>
    <property type="evidence" value="ECO:0007669"/>
    <property type="project" value="UniProtKB-SubCell"/>
</dbReference>
<evidence type="ECO:0000256" key="1">
    <source>
        <dbReference type="ARBA" id="ARBA00004141"/>
    </source>
</evidence>
<evidence type="ECO:0000256" key="4">
    <source>
        <dbReference type="ARBA" id="ARBA00022989"/>
    </source>
</evidence>
<accession>M5FXS7</accession>
<dbReference type="FunFam" id="1.20.1250.20:FF:000018">
    <property type="entry name" value="MFS transporter permease"/>
    <property type="match status" value="1"/>
</dbReference>
<dbReference type="HOGENOM" id="CLU_001265_0_1_1"/>
<evidence type="ECO:0000256" key="3">
    <source>
        <dbReference type="ARBA" id="ARBA00022692"/>
    </source>
</evidence>
<feature type="transmembrane region" description="Helical" evidence="6">
    <location>
        <begin position="41"/>
        <end position="59"/>
    </location>
</feature>
<dbReference type="InterPro" id="IPR036259">
    <property type="entry name" value="MFS_trans_sf"/>
</dbReference>
<feature type="transmembrane region" description="Helical" evidence="6">
    <location>
        <begin position="71"/>
        <end position="89"/>
    </location>
</feature>
<dbReference type="InterPro" id="IPR020846">
    <property type="entry name" value="MFS_dom"/>
</dbReference>
<sequence length="366" mass="40446">MEVDLHITDNQYLIALTIFFVPYSLIEPPSNVLLKRLPPRIYLSCMMLLWGIMMTVQGLVSNFGGLMGMRFLLGLCEGGLFPGVTYYLSCWYRRAEYGIRIAFFFCAATISGAFGGLIAAAISDMNGVGGKTAWAWIFLIQGFVTIIVGVMSFWIVQDFPATAKFLTEEERELVLERLQEMDSFSAPGEKINLNSIIDSVTDWKTWVGVIIYAGVEVPIYASALFTPSIINQLGYTATPANLLSVPVAFVSNNVEGSLKRGVTLGIVIGLGNLNGIVSSNIYRAQYQPWYTMSHGIVLLYVLLIFIGTAVMMFLLKRENDARDRGERNETIGAQSDGAKNPNGTFGTVQEAKLAKGDYWSGFRYTL</sequence>
<keyword evidence="4 6" id="KW-1133">Transmembrane helix</keyword>
<evidence type="ECO:0000313" key="8">
    <source>
        <dbReference type="EMBL" id="EJU02841.1"/>
    </source>
</evidence>
<feature type="transmembrane region" description="Helical" evidence="6">
    <location>
        <begin position="262"/>
        <end position="282"/>
    </location>
</feature>
<evidence type="ECO:0000256" key="5">
    <source>
        <dbReference type="ARBA" id="ARBA00023136"/>
    </source>
</evidence>